<accession>A0A917QW99</accession>
<reference evidence="1" key="1">
    <citation type="journal article" date="2014" name="Int. J. Syst. Evol. Microbiol.">
        <title>Complete genome sequence of Corynebacterium casei LMG S-19264T (=DSM 44701T), isolated from a smear-ripened cheese.</title>
        <authorList>
            <consortium name="US DOE Joint Genome Institute (JGI-PGF)"/>
            <person name="Walter F."/>
            <person name="Albersmeier A."/>
            <person name="Kalinowski J."/>
            <person name="Ruckert C."/>
        </authorList>
    </citation>
    <scope>NUCLEOTIDE SEQUENCE</scope>
    <source>
        <strain evidence="1">JCM 3035</strain>
    </source>
</reference>
<evidence type="ECO:0000313" key="2">
    <source>
        <dbReference type="Proteomes" id="UP000637788"/>
    </source>
</evidence>
<dbReference type="RefSeq" id="WP_189323063.1">
    <property type="nucleotide sequence ID" value="NZ_BMPQ01000008.1"/>
</dbReference>
<sequence>MLDADGEPCRDTSYRLVVDETSFDFRELEPDRLTHLLDDFNDALGDVLRERPVATAEWWLEHSCLDGCELADFLYVRGGPGDEVSPDVRRRTAVLMDRCRTWDIDEDAAVPDTVSVAGQPRELAWTLGHALRRTLKGHTMACLVFPADSVIAGGWQPVASPTDGAESELYFLRSAPGLTAFWRGLYERENVPERLFPNLAADAFPSLVLAGSLSFRKFDGTYRELRSWVVKVLGVLDDHFADALERHAGLPDQIQAELGRFGIDLSPESPNTRAKERVMRQRDVDHDGETYRCEWHAKQHPARNRVHFTLPEQRLGGRILVGIFVDHLDT</sequence>
<keyword evidence="2" id="KW-1185">Reference proteome</keyword>
<name>A0A917QW99_9ACTN</name>
<comment type="caution">
    <text evidence="1">The sequence shown here is derived from an EMBL/GenBank/DDBJ whole genome shotgun (WGS) entry which is preliminary data.</text>
</comment>
<dbReference type="EMBL" id="BMPQ01000008">
    <property type="protein sequence ID" value="GGK73333.1"/>
    <property type="molecule type" value="Genomic_DNA"/>
</dbReference>
<evidence type="ECO:0000313" key="1">
    <source>
        <dbReference type="EMBL" id="GGK73333.1"/>
    </source>
</evidence>
<organism evidence="1 2">
    <name type="scientific">Streptomyces flaveus</name>
    <dbReference type="NCBI Taxonomy" id="66370"/>
    <lineage>
        <taxon>Bacteria</taxon>
        <taxon>Bacillati</taxon>
        <taxon>Actinomycetota</taxon>
        <taxon>Actinomycetes</taxon>
        <taxon>Kitasatosporales</taxon>
        <taxon>Streptomycetaceae</taxon>
        <taxon>Streptomyces</taxon>
        <taxon>Streptomyces aurantiacus group</taxon>
    </lineage>
</organism>
<dbReference type="AlphaFoldDB" id="A0A917QW99"/>
<protein>
    <submittedName>
        <fullName evidence="1">Uncharacterized protein</fullName>
    </submittedName>
</protein>
<dbReference type="Proteomes" id="UP000637788">
    <property type="component" value="Unassembled WGS sequence"/>
</dbReference>
<reference evidence="1" key="2">
    <citation type="submission" date="2020-09" db="EMBL/GenBank/DDBJ databases">
        <authorList>
            <person name="Sun Q."/>
            <person name="Ohkuma M."/>
        </authorList>
    </citation>
    <scope>NUCLEOTIDE SEQUENCE</scope>
    <source>
        <strain evidence="1">JCM 3035</strain>
    </source>
</reference>
<gene>
    <name evidence="1" type="ORF">GCM10010094_38010</name>
</gene>
<proteinExistence type="predicted"/>